<evidence type="ECO:0000256" key="1">
    <source>
        <dbReference type="ARBA" id="ARBA00002624"/>
    </source>
</evidence>
<evidence type="ECO:0000256" key="23">
    <source>
        <dbReference type="PIRNR" id="PIRNR002799"/>
    </source>
</evidence>
<dbReference type="GO" id="GO:0046677">
    <property type="term" value="P:response to antibiotic"/>
    <property type="evidence" value="ECO:0007669"/>
    <property type="project" value="UniProtKB-UniRule"/>
</dbReference>
<comment type="catalytic activity">
    <reaction evidence="20">
        <text>Preferential cleavage: (Ac)2-L-Lys-D-Ala-|-D-Ala. Also transpeptidation of peptidyl-alanyl moieties that are N-acyl substituents of D-alanine.</text>
        <dbReference type="EC" id="3.4.16.4"/>
    </reaction>
</comment>
<dbReference type="GO" id="GO:0009274">
    <property type="term" value="C:peptidoglycan-based cell wall"/>
    <property type="evidence" value="ECO:0007669"/>
    <property type="project" value="UniProtKB-UniRule"/>
</dbReference>
<dbReference type="OrthoDB" id="9766909at2"/>
<dbReference type="PANTHER" id="PTHR32282:SF11">
    <property type="entry name" value="PENICILLIN-BINDING PROTEIN 1B"/>
    <property type="match status" value="1"/>
</dbReference>
<evidence type="ECO:0000256" key="11">
    <source>
        <dbReference type="ARBA" id="ARBA00022679"/>
    </source>
</evidence>
<dbReference type="Pfam" id="PF00905">
    <property type="entry name" value="Transpeptidase"/>
    <property type="match status" value="1"/>
</dbReference>
<evidence type="ECO:0000259" key="26">
    <source>
        <dbReference type="Pfam" id="PF00905"/>
    </source>
</evidence>
<dbReference type="Gene3D" id="1.10.3810.10">
    <property type="entry name" value="Biosynthetic peptidoglycan transglycosylase-like"/>
    <property type="match status" value="1"/>
</dbReference>
<dbReference type="GO" id="GO:0008955">
    <property type="term" value="F:peptidoglycan glycosyltransferase activity"/>
    <property type="evidence" value="ECO:0007669"/>
    <property type="project" value="UniProtKB-UniRule"/>
</dbReference>
<keyword evidence="18 23" id="KW-0961">Cell wall biogenesis/degradation</keyword>
<dbReference type="Gene3D" id="3.40.710.10">
    <property type="entry name" value="DD-peptidase/beta-lactamase superfamily"/>
    <property type="match status" value="1"/>
</dbReference>
<keyword evidence="9" id="KW-0645">Protease</keyword>
<comment type="catalytic activity">
    <reaction evidence="21">
        <text>[GlcNAc-(1-&gt;4)-Mur2Ac(oyl-L-Ala-gamma-D-Glu-L-Lys-D-Ala-D-Ala)](n)-di-trans,octa-cis-undecaprenyl diphosphate + beta-D-GlcNAc-(1-&gt;4)-Mur2Ac(oyl-L-Ala-gamma-D-Glu-L-Lys-D-Ala-D-Ala)-di-trans,octa-cis-undecaprenyl diphosphate = [GlcNAc-(1-&gt;4)-Mur2Ac(oyl-L-Ala-gamma-D-Glu-L-Lys-D-Ala-D-Ala)](n+1)-di-trans,octa-cis-undecaprenyl diphosphate + di-trans,octa-cis-undecaprenyl diphosphate + H(+)</text>
        <dbReference type="Rhea" id="RHEA:23708"/>
        <dbReference type="Rhea" id="RHEA-COMP:9602"/>
        <dbReference type="Rhea" id="RHEA-COMP:9603"/>
        <dbReference type="ChEBI" id="CHEBI:15378"/>
        <dbReference type="ChEBI" id="CHEBI:58405"/>
        <dbReference type="ChEBI" id="CHEBI:60033"/>
        <dbReference type="ChEBI" id="CHEBI:78435"/>
        <dbReference type="EC" id="2.4.99.28"/>
    </reaction>
</comment>
<comment type="pathway">
    <text evidence="3 23">Cell wall biogenesis; peptidoglycan biosynthesis.</text>
</comment>
<comment type="similarity">
    <text evidence="5 23">In the N-terminal section; belongs to the glycosyltransferase 51 family.</text>
</comment>
<reference evidence="29 30" key="1">
    <citation type="submission" date="2018-11" db="EMBL/GenBank/DDBJ databases">
        <title>Genomic Encyclopedia of Type Strains, Phase IV (KMG-IV): sequencing the most valuable type-strain genomes for metagenomic binning, comparative biology and taxonomic classification.</title>
        <authorList>
            <person name="Goeker M."/>
        </authorList>
    </citation>
    <scope>NUCLEOTIDE SEQUENCE [LARGE SCALE GENOMIC DNA]</scope>
    <source>
        <strain evidence="29 30">DSM 16974</strain>
    </source>
</reference>
<evidence type="ECO:0000256" key="3">
    <source>
        <dbReference type="ARBA" id="ARBA00004752"/>
    </source>
</evidence>
<dbReference type="GO" id="GO:0009252">
    <property type="term" value="P:peptidoglycan biosynthetic process"/>
    <property type="evidence" value="ECO:0007669"/>
    <property type="project" value="UniProtKB-UniRule"/>
</dbReference>
<name>A0A3N1NPZ5_9GAMM</name>
<dbReference type="InterPro" id="IPR012338">
    <property type="entry name" value="Beta-lactam/transpept-like"/>
</dbReference>
<keyword evidence="25" id="KW-1133">Transmembrane helix</keyword>
<keyword evidence="8" id="KW-0121">Carboxypeptidase</keyword>
<dbReference type="GO" id="GO:0030288">
    <property type="term" value="C:outer membrane-bounded periplasmic space"/>
    <property type="evidence" value="ECO:0007669"/>
    <property type="project" value="TreeGrafter"/>
</dbReference>
<keyword evidence="15 25" id="KW-0472">Membrane</keyword>
<keyword evidence="16" id="KW-0046">Antibiotic resistance</keyword>
<dbReference type="SUPFAM" id="SSF53955">
    <property type="entry name" value="Lysozyme-like"/>
    <property type="match status" value="1"/>
</dbReference>
<evidence type="ECO:0000256" key="14">
    <source>
        <dbReference type="ARBA" id="ARBA00022984"/>
    </source>
</evidence>
<dbReference type="InterPro" id="IPR011813">
    <property type="entry name" value="PBP_1b"/>
</dbReference>
<evidence type="ECO:0000259" key="28">
    <source>
        <dbReference type="Pfam" id="PF14814"/>
    </source>
</evidence>
<keyword evidence="12" id="KW-0378">Hydrolase</keyword>
<feature type="domain" description="Penicillin-binding protein transpeptidase" evidence="26">
    <location>
        <begin position="437"/>
        <end position="677"/>
    </location>
</feature>
<dbReference type="AlphaFoldDB" id="A0A3N1NPZ5"/>
<dbReference type="PANTHER" id="PTHR32282">
    <property type="entry name" value="BINDING PROTEIN TRANSPEPTIDASE, PUTATIVE-RELATED"/>
    <property type="match status" value="1"/>
</dbReference>
<evidence type="ECO:0000256" key="22">
    <source>
        <dbReference type="NCBIfam" id="TIGR02071"/>
    </source>
</evidence>
<dbReference type="GO" id="GO:0006508">
    <property type="term" value="P:proteolysis"/>
    <property type="evidence" value="ECO:0007669"/>
    <property type="project" value="UniProtKB-KW"/>
</dbReference>
<dbReference type="InterPro" id="IPR028166">
    <property type="entry name" value="UB2H"/>
</dbReference>
<keyword evidence="7" id="KW-1003">Cell membrane</keyword>
<dbReference type="Pfam" id="PF00912">
    <property type="entry name" value="Transgly"/>
    <property type="match status" value="1"/>
</dbReference>
<evidence type="ECO:0000256" key="16">
    <source>
        <dbReference type="ARBA" id="ARBA00023251"/>
    </source>
</evidence>
<sequence>MTRRRHKTRTRRKGRPTQGRHGWALLRLWLLYAAGVIALLFVLWVIYLNGVVREKFEGKKWSVPARVYARPLELYEGVSLPPDLFEQEMLALGYRPVERVSGPGQYARRFEGNTRHYDVYSRGFEFWDGDEPARRFRMTLDAGRVTRLQGGQGEPLPLMRLEPEEIGGIFPAHGEDRLLVRLEDLPPLLGETLLAVEDRDFLDHFGVSPTAILRAAWANLQAGRVVQGGSTLTQQLVKNFYLTHERSLQRKFQEAIMSVLLEVHYSKSEILETYINEVYLGQSGSRGVHGFALGAQHYFRQPLNELKTEQIALLIAIVKGASYYNPWRHPERAKERRDLVLRVMHREGLIDQAELDAATEAPLGIVPDVDYSLQSYPAFIELVNRQLRRDYREEDLRSEGLRIFTSLSPMIQRRLERVISERLHRLEQAHGTEGLQGAAMVTSVGAGEVLALVGDRNGRFNGFNRALDARRPIGSLVKPFVYLTALERPDEYHPGTLISDDPVTVEAGDGTLWEPRNASLEDHGEVPLYQGLVHSYNQATARLGMNLGLGSVYDTLRAAGFEGTIPGVPAILLGAVEMTPYEVSGIYHTLAAEGVYTPLRAIREVLTAEGDPLRRYPLKMEQRFSPEASFQMQYLLQLALREGTGRSVYQRLPEGLAMAGKTGTSNDYRDSWFAGFSGQHLAVVWLGRDNNEETPLTGSSGALHAWADMMADLPTQGLPLTPPGDVSFDWIDSATGKLSAERCEGAVWLPLREGQVLEESAGCRIDRSSRPSWWQRLWQ</sequence>
<dbReference type="Gene3D" id="3.30.2060.10">
    <property type="entry name" value="Penicillin-binding protein 1b domain"/>
    <property type="match status" value="1"/>
</dbReference>
<dbReference type="GO" id="GO:0008658">
    <property type="term" value="F:penicillin binding"/>
    <property type="evidence" value="ECO:0007669"/>
    <property type="project" value="UniProtKB-UniRule"/>
</dbReference>
<evidence type="ECO:0000256" key="5">
    <source>
        <dbReference type="ARBA" id="ARBA00007739"/>
    </source>
</evidence>
<keyword evidence="30" id="KW-1185">Reference proteome</keyword>
<comment type="subcellular location">
    <subcellularLocation>
        <location evidence="2">Cell membrane</location>
    </subcellularLocation>
</comment>
<evidence type="ECO:0000259" key="27">
    <source>
        <dbReference type="Pfam" id="PF00912"/>
    </source>
</evidence>
<evidence type="ECO:0000256" key="25">
    <source>
        <dbReference type="SAM" id="Phobius"/>
    </source>
</evidence>
<keyword evidence="13 23" id="KW-0133">Cell shape</keyword>
<keyword evidence="25" id="KW-0812">Transmembrane</keyword>
<dbReference type="RefSeq" id="WP_024460926.1">
    <property type="nucleotide sequence ID" value="NZ_JBHYFO010000026.1"/>
</dbReference>
<accession>A0A3N1NPZ5</accession>
<dbReference type="InterPro" id="IPR050396">
    <property type="entry name" value="Glycosyltr_51/Transpeptidase"/>
</dbReference>
<dbReference type="InterPro" id="IPR001264">
    <property type="entry name" value="Glyco_trans_51"/>
</dbReference>
<dbReference type="InterPro" id="IPR036950">
    <property type="entry name" value="PBP_transglycosylase"/>
</dbReference>
<dbReference type="PIRSF" id="PIRSF002799">
    <property type="entry name" value="PBP_1b"/>
    <property type="match status" value="1"/>
</dbReference>
<feature type="active site" description="Acyl-ester intermediate; for transpeptidase activity" evidence="24">
    <location>
        <position position="475"/>
    </location>
</feature>
<dbReference type="Proteomes" id="UP000273643">
    <property type="component" value="Unassembled WGS sequence"/>
</dbReference>
<feature type="domain" description="Bifunctional transglycosylase second" evidence="28">
    <location>
        <begin position="74"/>
        <end position="161"/>
    </location>
</feature>
<evidence type="ECO:0000256" key="19">
    <source>
        <dbReference type="ARBA" id="ARBA00032454"/>
    </source>
</evidence>
<comment type="function">
    <text evidence="1 23">Cell wall formation. Synthesis of cross-linked peptidoglycan from the lipid intermediates. The enzyme has a penicillin-insensitive transglycosylase N-terminal domain (formation of linear glycan strands) and a penicillin-sensitive transpeptidase C-terminal domain (cross-linking of the peptide subunits).</text>
</comment>
<comment type="caution">
    <text evidence="29">The sequence shown here is derived from an EMBL/GenBank/DDBJ whole genome shotgun (WGS) entry which is preliminary data.</text>
</comment>
<dbReference type="InterPro" id="IPR023346">
    <property type="entry name" value="Lysozyme-like_dom_sf"/>
</dbReference>
<dbReference type="SUPFAM" id="SSF56601">
    <property type="entry name" value="beta-lactamase/transpeptidase-like"/>
    <property type="match status" value="1"/>
</dbReference>
<evidence type="ECO:0000256" key="21">
    <source>
        <dbReference type="ARBA" id="ARBA00049902"/>
    </source>
</evidence>
<protein>
    <recommendedName>
        <fullName evidence="6 22">Penicillin-binding protein 1B</fullName>
        <shortName evidence="23">PBP-1b</shortName>
        <shortName evidence="23">PBP1b</shortName>
    </recommendedName>
    <alternativeName>
        <fullName evidence="19 23">Murein polymerase</fullName>
    </alternativeName>
</protein>
<feature type="transmembrane region" description="Helical" evidence="25">
    <location>
        <begin position="21"/>
        <end position="47"/>
    </location>
</feature>
<proteinExistence type="inferred from homology"/>
<gene>
    <name evidence="29" type="ORF">EDC38_1551</name>
</gene>
<dbReference type="InterPro" id="IPR001460">
    <property type="entry name" value="PCN-bd_Tpept"/>
</dbReference>
<evidence type="ECO:0000256" key="24">
    <source>
        <dbReference type="PIRSR" id="PIRSR002799-1"/>
    </source>
</evidence>
<evidence type="ECO:0000256" key="10">
    <source>
        <dbReference type="ARBA" id="ARBA00022676"/>
    </source>
</evidence>
<dbReference type="GO" id="GO:0005886">
    <property type="term" value="C:plasma membrane"/>
    <property type="evidence" value="ECO:0007669"/>
    <property type="project" value="UniProtKB-SubCell"/>
</dbReference>
<evidence type="ECO:0000256" key="7">
    <source>
        <dbReference type="ARBA" id="ARBA00022475"/>
    </source>
</evidence>
<evidence type="ECO:0000256" key="2">
    <source>
        <dbReference type="ARBA" id="ARBA00004236"/>
    </source>
</evidence>
<organism evidence="29 30">
    <name type="scientific">Marinimicrobium koreense</name>
    <dbReference type="NCBI Taxonomy" id="306545"/>
    <lineage>
        <taxon>Bacteria</taxon>
        <taxon>Pseudomonadati</taxon>
        <taxon>Pseudomonadota</taxon>
        <taxon>Gammaproteobacteria</taxon>
        <taxon>Cellvibrionales</taxon>
        <taxon>Cellvibrionaceae</taxon>
        <taxon>Marinimicrobium</taxon>
    </lineage>
</organism>
<comment type="similarity">
    <text evidence="4 23">In the C-terminal section; belongs to the transpeptidase family.</text>
</comment>
<dbReference type="Pfam" id="PF14814">
    <property type="entry name" value="UB2H"/>
    <property type="match status" value="1"/>
</dbReference>
<evidence type="ECO:0000256" key="12">
    <source>
        <dbReference type="ARBA" id="ARBA00022801"/>
    </source>
</evidence>
<feature type="active site" description="Proton donor; for transglycosylase activity" evidence="24">
    <location>
        <position position="197"/>
    </location>
</feature>
<evidence type="ECO:0000256" key="13">
    <source>
        <dbReference type="ARBA" id="ARBA00022960"/>
    </source>
</evidence>
<dbReference type="GO" id="GO:0071555">
    <property type="term" value="P:cell wall organization"/>
    <property type="evidence" value="ECO:0007669"/>
    <property type="project" value="UniProtKB-UniRule"/>
</dbReference>
<keyword evidence="10 23" id="KW-0328">Glycosyltransferase</keyword>
<evidence type="ECO:0000256" key="15">
    <source>
        <dbReference type="ARBA" id="ARBA00023136"/>
    </source>
</evidence>
<evidence type="ECO:0000256" key="18">
    <source>
        <dbReference type="ARBA" id="ARBA00023316"/>
    </source>
</evidence>
<dbReference type="GO" id="GO:0009002">
    <property type="term" value="F:serine-type D-Ala-D-Ala carboxypeptidase activity"/>
    <property type="evidence" value="ECO:0007669"/>
    <property type="project" value="UniProtKB-EC"/>
</dbReference>
<dbReference type="UniPathway" id="UPA00219"/>
<dbReference type="GO" id="GO:0008360">
    <property type="term" value="P:regulation of cell shape"/>
    <property type="evidence" value="ECO:0007669"/>
    <property type="project" value="UniProtKB-UniRule"/>
</dbReference>
<feature type="domain" description="Glycosyl transferase family 51" evidence="27">
    <location>
        <begin position="173"/>
        <end position="344"/>
    </location>
</feature>
<evidence type="ECO:0000256" key="20">
    <source>
        <dbReference type="ARBA" id="ARBA00034000"/>
    </source>
</evidence>
<evidence type="ECO:0000256" key="4">
    <source>
        <dbReference type="ARBA" id="ARBA00007090"/>
    </source>
</evidence>
<evidence type="ECO:0000256" key="6">
    <source>
        <dbReference type="ARBA" id="ARBA00018637"/>
    </source>
</evidence>
<dbReference type="NCBIfam" id="TIGR02071">
    <property type="entry name" value="PBP_1b"/>
    <property type="match status" value="1"/>
</dbReference>
<dbReference type="EMBL" id="RJUK01000001">
    <property type="protein sequence ID" value="ROQ20932.1"/>
    <property type="molecule type" value="Genomic_DNA"/>
</dbReference>
<evidence type="ECO:0000313" key="30">
    <source>
        <dbReference type="Proteomes" id="UP000273643"/>
    </source>
</evidence>
<keyword evidence="17" id="KW-0511">Multifunctional enzyme</keyword>
<evidence type="ECO:0000256" key="8">
    <source>
        <dbReference type="ARBA" id="ARBA00022645"/>
    </source>
</evidence>
<evidence type="ECO:0000256" key="17">
    <source>
        <dbReference type="ARBA" id="ARBA00023268"/>
    </source>
</evidence>
<keyword evidence="14 23" id="KW-0573">Peptidoglycan synthesis</keyword>
<keyword evidence="11 23" id="KW-0808">Transferase</keyword>
<evidence type="ECO:0000256" key="9">
    <source>
        <dbReference type="ARBA" id="ARBA00022670"/>
    </source>
</evidence>
<evidence type="ECO:0000313" key="29">
    <source>
        <dbReference type="EMBL" id="ROQ20932.1"/>
    </source>
</evidence>